<dbReference type="Proteomes" id="UP000471152">
    <property type="component" value="Unassembled WGS sequence"/>
</dbReference>
<evidence type="ECO:0000313" key="4">
    <source>
        <dbReference type="Proteomes" id="UP000471152"/>
    </source>
</evidence>
<evidence type="ECO:0000313" key="1">
    <source>
        <dbReference type="EMBL" id="NEK93693.1"/>
    </source>
</evidence>
<reference evidence="1 3" key="1">
    <citation type="submission" date="2020-01" db="EMBL/GenBank/DDBJ databases">
        <title>the WGS Modestobacter muralis CPCC 204518.</title>
        <authorList>
            <person name="Jiang Z."/>
        </authorList>
    </citation>
    <scope>NUCLEOTIDE SEQUENCE [LARGE SCALE GENOMIC DNA]</scope>
    <source>
        <strain evidence="1 3">DSM 100205</strain>
    </source>
</reference>
<protein>
    <recommendedName>
        <fullName evidence="5">Chemotaxis phosphatase CheX-like domain-containing protein</fullName>
    </recommendedName>
</protein>
<name>A0A6P0H3U4_9ACTN</name>
<organism evidence="2 4">
    <name type="scientific">Modestobacter muralis</name>
    <dbReference type="NCBI Taxonomy" id="1608614"/>
    <lineage>
        <taxon>Bacteria</taxon>
        <taxon>Bacillati</taxon>
        <taxon>Actinomycetota</taxon>
        <taxon>Actinomycetes</taxon>
        <taxon>Geodermatophilales</taxon>
        <taxon>Geodermatophilaceae</taxon>
        <taxon>Modestobacter</taxon>
    </lineage>
</organism>
<dbReference type="RefSeq" id="WP_163610110.1">
    <property type="nucleotide sequence ID" value="NZ_JAAGWB010000013.1"/>
</dbReference>
<comment type="caution">
    <text evidence="2">The sequence shown here is derived from an EMBL/GenBank/DDBJ whole genome shotgun (WGS) entry which is preliminary data.</text>
</comment>
<evidence type="ECO:0000313" key="2">
    <source>
        <dbReference type="EMBL" id="NEN50460.1"/>
    </source>
</evidence>
<evidence type="ECO:0000313" key="3">
    <source>
        <dbReference type="Proteomes" id="UP000468828"/>
    </source>
</evidence>
<dbReference type="Proteomes" id="UP000468828">
    <property type="component" value="Unassembled WGS sequence"/>
</dbReference>
<dbReference type="EMBL" id="JAAGWH010000013">
    <property type="protein sequence ID" value="NEK93693.1"/>
    <property type="molecule type" value="Genomic_DNA"/>
</dbReference>
<proteinExistence type="predicted"/>
<reference evidence="2 4" key="2">
    <citation type="submission" date="2020-02" db="EMBL/GenBank/DDBJ databases">
        <title>The WGS of Modestobacter muralis DSM 100205.</title>
        <authorList>
            <person name="Jiang Z."/>
        </authorList>
    </citation>
    <scope>NUCLEOTIDE SEQUENCE [LARGE SCALE GENOMIC DNA]</scope>
    <source>
        <strain evidence="2 4">DSM 100205</strain>
    </source>
</reference>
<evidence type="ECO:0008006" key="5">
    <source>
        <dbReference type="Google" id="ProtNLM"/>
    </source>
</evidence>
<sequence length="161" mass="16533">MTAPAPALLPNPKDVRDLIEGLIGKDVTVGAGDPLSLNDKPAVAVYVDPTMATTALVLVDVPLAAWCAGAFALLPKGGLEDAIDEGELSDMHLEVLYEVVNVMAALFNGGGITHSKLYKLYAPGEALPGDIAGLAAAFNRIDLDAEVAGYGKGALSIVLAH</sequence>
<keyword evidence="3" id="KW-1185">Reference proteome</keyword>
<dbReference type="EMBL" id="JAAGWB010000013">
    <property type="protein sequence ID" value="NEN50460.1"/>
    <property type="molecule type" value="Genomic_DNA"/>
</dbReference>
<dbReference type="AlphaFoldDB" id="A0A6P0H3U4"/>
<accession>A0A6P0H3U4</accession>
<gene>
    <name evidence="2" type="ORF">G3R41_05815</name>
    <name evidence="1" type="ORF">GCU67_05815</name>
</gene>